<dbReference type="InterPro" id="IPR000836">
    <property type="entry name" value="PRTase_dom"/>
</dbReference>
<dbReference type="Gene3D" id="3.30.1310.20">
    <property type="entry name" value="PRTase-like"/>
    <property type="match status" value="1"/>
</dbReference>
<protein>
    <submittedName>
        <fullName evidence="2">Phosphoribosyltransferase</fullName>
    </submittedName>
</protein>
<evidence type="ECO:0000313" key="2">
    <source>
        <dbReference type="EMBL" id="MTI28606.1"/>
    </source>
</evidence>
<sequence>MFYNREDAAQQLAKGLKKYRHEDAIILAVPRGGVPIGKVVSRVLGFPLDIILTKKIGHPANKEYAIGAVGINDSYFTDADGSVSSDYVEQEVEKVRSGLKERYEQYMGDKQPINLYNKTVIIVDDGIATGSTLLATIKLARAKGATKVIIAAPVGPPSAIKKLREAADEVVCLDIPPEFNAVGQYYQEFGQVSDEEVRAMLND</sequence>
<organism evidence="2 3">
    <name type="scientific">Fulvivirga kasyanovii</name>
    <dbReference type="NCBI Taxonomy" id="396812"/>
    <lineage>
        <taxon>Bacteria</taxon>
        <taxon>Pseudomonadati</taxon>
        <taxon>Bacteroidota</taxon>
        <taxon>Cytophagia</taxon>
        <taxon>Cytophagales</taxon>
        <taxon>Fulvivirgaceae</taxon>
        <taxon>Fulvivirga</taxon>
    </lineage>
</organism>
<feature type="domain" description="Phosphoribosyltransferase" evidence="1">
    <location>
        <begin position="7"/>
        <end position="177"/>
    </location>
</feature>
<dbReference type="CDD" id="cd06223">
    <property type="entry name" value="PRTases_typeI"/>
    <property type="match status" value="1"/>
</dbReference>
<reference evidence="2 3" key="1">
    <citation type="submission" date="2019-02" db="EMBL/GenBank/DDBJ databases">
        <authorList>
            <person name="Goldberg S.R."/>
            <person name="Haltli B.A."/>
            <person name="Correa H."/>
            <person name="Russell K.G."/>
        </authorList>
    </citation>
    <scope>NUCLEOTIDE SEQUENCE [LARGE SCALE GENOMIC DNA]</scope>
    <source>
        <strain evidence="2 3">JCM 16186</strain>
    </source>
</reference>
<dbReference type="Pfam" id="PF00156">
    <property type="entry name" value="Pribosyltran"/>
    <property type="match status" value="1"/>
</dbReference>
<dbReference type="Gene3D" id="3.40.50.2020">
    <property type="match status" value="1"/>
</dbReference>
<dbReference type="InterPro" id="IPR029057">
    <property type="entry name" value="PRTase-like"/>
</dbReference>
<keyword evidence="2" id="KW-0808">Transferase</keyword>
<evidence type="ECO:0000259" key="1">
    <source>
        <dbReference type="Pfam" id="PF00156"/>
    </source>
</evidence>
<evidence type="ECO:0000313" key="3">
    <source>
        <dbReference type="Proteomes" id="UP000798808"/>
    </source>
</evidence>
<gene>
    <name evidence="2" type="ORF">E1163_26850</name>
</gene>
<name>A0ABW9RX47_9BACT</name>
<dbReference type="GO" id="GO:0016757">
    <property type="term" value="F:glycosyltransferase activity"/>
    <property type="evidence" value="ECO:0007669"/>
    <property type="project" value="UniProtKB-KW"/>
</dbReference>
<dbReference type="SUPFAM" id="SSF53271">
    <property type="entry name" value="PRTase-like"/>
    <property type="match status" value="1"/>
</dbReference>
<proteinExistence type="predicted"/>
<accession>A0ABW9RX47</accession>
<keyword evidence="2" id="KW-0328">Glycosyltransferase</keyword>
<keyword evidence="3" id="KW-1185">Reference proteome</keyword>
<comment type="caution">
    <text evidence="2">The sequence shown here is derived from an EMBL/GenBank/DDBJ whole genome shotgun (WGS) entry which is preliminary data.</text>
</comment>
<dbReference type="EMBL" id="SMLW01000668">
    <property type="protein sequence ID" value="MTI28606.1"/>
    <property type="molecule type" value="Genomic_DNA"/>
</dbReference>
<dbReference type="Proteomes" id="UP000798808">
    <property type="component" value="Unassembled WGS sequence"/>
</dbReference>
<dbReference type="RefSeq" id="WP_155176282.1">
    <property type="nucleotide sequence ID" value="NZ_BAAAFL010000029.1"/>
</dbReference>